<feature type="region of interest" description="Disordered" evidence="1">
    <location>
        <begin position="79"/>
        <end position="113"/>
    </location>
</feature>
<accession>A0A9W9TXL0</accession>
<protein>
    <submittedName>
        <fullName evidence="2">DUF718 domain protein</fullName>
    </submittedName>
</protein>
<dbReference type="RefSeq" id="XP_058334927.1">
    <property type="nucleotide sequence ID" value="XM_058471786.1"/>
</dbReference>
<sequence length="113" mass="12175">MSFVRPIAQIVHLKPSAVAAYKDIAMGRFSNHTSTQTLSFSTMIARFPQLSNISAQTSRGPWKKKKACEPKIERMVGHDRRNASAYAVSSTNESAAKENPIPGAAGSADGPGW</sequence>
<evidence type="ECO:0000313" key="2">
    <source>
        <dbReference type="EMBL" id="KAJ5247506.1"/>
    </source>
</evidence>
<reference evidence="2" key="1">
    <citation type="submission" date="2022-11" db="EMBL/GenBank/DDBJ databases">
        <authorList>
            <person name="Petersen C."/>
        </authorList>
    </citation>
    <scope>NUCLEOTIDE SEQUENCE</scope>
    <source>
        <strain evidence="2">IBT 19713</strain>
    </source>
</reference>
<dbReference type="AlphaFoldDB" id="A0A9W9TXL0"/>
<dbReference type="OrthoDB" id="9981546at2759"/>
<keyword evidence="3" id="KW-1185">Reference proteome</keyword>
<organism evidence="2 3">
    <name type="scientific">Penicillium chermesinum</name>
    <dbReference type="NCBI Taxonomy" id="63820"/>
    <lineage>
        <taxon>Eukaryota</taxon>
        <taxon>Fungi</taxon>
        <taxon>Dikarya</taxon>
        <taxon>Ascomycota</taxon>
        <taxon>Pezizomycotina</taxon>
        <taxon>Eurotiomycetes</taxon>
        <taxon>Eurotiomycetidae</taxon>
        <taxon>Eurotiales</taxon>
        <taxon>Aspergillaceae</taxon>
        <taxon>Penicillium</taxon>
    </lineage>
</organism>
<gene>
    <name evidence="2" type="ORF">N7468_002489</name>
</gene>
<reference evidence="2" key="2">
    <citation type="journal article" date="2023" name="IMA Fungus">
        <title>Comparative genomic study of the Penicillium genus elucidates a diverse pangenome and 15 lateral gene transfer events.</title>
        <authorList>
            <person name="Petersen C."/>
            <person name="Sorensen T."/>
            <person name="Nielsen M.R."/>
            <person name="Sondergaard T.E."/>
            <person name="Sorensen J.L."/>
            <person name="Fitzpatrick D.A."/>
            <person name="Frisvad J.C."/>
            <person name="Nielsen K.L."/>
        </authorList>
    </citation>
    <scope>NUCLEOTIDE SEQUENCE</scope>
    <source>
        <strain evidence="2">IBT 19713</strain>
    </source>
</reference>
<evidence type="ECO:0000256" key="1">
    <source>
        <dbReference type="SAM" id="MobiDB-lite"/>
    </source>
</evidence>
<name>A0A9W9TXL0_9EURO</name>
<comment type="caution">
    <text evidence="2">The sequence shown here is derived from an EMBL/GenBank/DDBJ whole genome shotgun (WGS) entry which is preliminary data.</text>
</comment>
<evidence type="ECO:0000313" key="3">
    <source>
        <dbReference type="Proteomes" id="UP001150941"/>
    </source>
</evidence>
<dbReference type="Proteomes" id="UP001150941">
    <property type="component" value="Unassembled WGS sequence"/>
</dbReference>
<dbReference type="GeneID" id="83199089"/>
<dbReference type="EMBL" id="JAPQKS010000002">
    <property type="protein sequence ID" value="KAJ5247506.1"/>
    <property type="molecule type" value="Genomic_DNA"/>
</dbReference>
<proteinExistence type="predicted"/>